<dbReference type="InterPro" id="IPR026739">
    <property type="entry name" value="AP_beta"/>
</dbReference>
<dbReference type="EMBL" id="CAJJDP010000064">
    <property type="protein sequence ID" value="CAD8175307.1"/>
    <property type="molecule type" value="Genomic_DNA"/>
</dbReference>
<name>A0A8S1VEM4_PAROT</name>
<evidence type="ECO:0000256" key="1">
    <source>
        <dbReference type="ARBA" id="ARBA00004308"/>
    </source>
</evidence>
<evidence type="ECO:0000256" key="4">
    <source>
        <dbReference type="ARBA" id="ARBA00023136"/>
    </source>
</evidence>
<feature type="domain" description="Clathrin/coatomer adaptor adaptin-like N-terminal" evidence="7">
    <location>
        <begin position="11"/>
        <end position="533"/>
    </location>
</feature>
<dbReference type="OrthoDB" id="10254310at2759"/>
<evidence type="ECO:0000313" key="8">
    <source>
        <dbReference type="EMBL" id="CAD8175307.1"/>
    </source>
</evidence>
<feature type="compositionally biased region" description="Low complexity" evidence="6">
    <location>
        <begin position="647"/>
        <end position="665"/>
    </location>
</feature>
<reference evidence="8" key="1">
    <citation type="submission" date="2021-01" db="EMBL/GenBank/DDBJ databases">
        <authorList>
            <consortium name="Genoscope - CEA"/>
            <person name="William W."/>
        </authorList>
    </citation>
    <scope>NUCLEOTIDE SEQUENCE</scope>
</reference>
<dbReference type="PANTHER" id="PTHR11134">
    <property type="entry name" value="ADAPTOR COMPLEX SUBUNIT BETA FAMILY MEMBER"/>
    <property type="match status" value="1"/>
</dbReference>
<sequence length="665" mass="77211">MAYFGNNPQRGELQELYADLNDLNFEKKKEAVKKVIAYMTVGKDVSDLFQSVIKCLEFNDIEMKKLIYLYIVNYSRQKPDDAIMVIQNFRKDVRKSENPLVRALAIRTFGCLRVPKLNEYLIEPLKDCILDDDPYVRKTAVLCVPKVYEVSPDICPPLLELLQKLLEKESNALVLANLIQSMREIEVVSGKQIINLNQKIIQKLLLAVDECIEWGQIFILDYLATYNPQDSKQAEVIIERTLPRLSHINPTVTFCAVKVILKYLDFLDNGDLVKNLCKKVAPSLISLLSWNQPEVQYTILRNISLILQKFPILFENEVKVFFCSFNEPYYIKYEKLDIMVRICDSKNFGQVLNELLIYLNEADPHFVRKTIKSIGKIAITYDKAIDKAVSILVEFAKNVQQPTEPVQELLIQMQLIYKKNKSMYKHEDSLKIIYSIIDYANEPESKSACAWIVGEFGEFIPKSAEKMKEYIDNFQMEDRLVQLQLLTSAVQLYLKYPSQCSILIQQLITSAKDSFNPDVRDRTYIYWRLLSTDPEIVKTLVCFNSGAVQNFSKDLRLWETQDLVVALENMGSISNLFHKLPHQLYKNIKIKINNQQDVKIYKGEEKQEKQENQVQAQQSENQQNNKQEQQQQQQQQQDIDLLSFDDPPVNNISNNSNKPNLFELI</sequence>
<comment type="similarity">
    <text evidence="5">Belongs to the adaptor complexes large subunit family.</text>
</comment>
<feature type="compositionally biased region" description="Low complexity" evidence="6">
    <location>
        <begin position="612"/>
        <end position="637"/>
    </location>
</feature>
<comment type="caution">
    <text evidence="8">The sequence shown here is derived from an EMBL/GenBank/DDBJ whole genome shotgun (WGS) entry which is preliminary data.</text>
</comment>
<keyword evidence="9" id="KW-1185">Reference proteome</keyword>
<dbReference type="GO" id="GO:0030117">
    <property type="term" value="C:membrane coat"/>
    <property type="evidence" value="ECO:0007669"/>
    <property type="project" value="InterPro"/>
</dbReference>
<dbReference type="InterPro" id="IPR016342">
    <property type="entry name" value="AP_complex_bsu_1_2_4"/>
</dbReference>
<dbReference type="FunFam" id="1.25.10.10:FF:001326">
    <property type="entry name" value="AP complex subunit beta"/>
    <property type="match status" value="1"/>
</dbReference>
<dbReference type="Proteomes" id="UP000683925">
    <property type="component" value="Unassembled WGS sequence"/>
</dbReference>
<dbReference type="GO" id="GO:0016192">
    <property type="term" value="P:vesicle-mediated transport"/>
    <property type="evidence" value="ECO:0007669"/>
    <property type="project" value="InterPro"/>
</dbReference>
<dbReference type="PIRSF" id="PIRSF002291">
    <property type="entry name" value="AP_complex_beta"/>
    <property type="match status" value="1"/>
</dbReference>
<accession>A0A8S1VEM4</accession>
<keyword evidence="2 5" id="KW-0813">Transport</keyword>
<evidence type="ECO:0000313" key="9">
    <source>
        <dbReference type="Proteomes" id="UP000683925"/>
    </source>
</evidence>
<dbReference type="OMA" id="KSMYKHE"/>
<protein>
    <recommendedName>
        <fullName evidence="5">AP complex subunit beta</fullName>
    </recommendedName>
</protein>
<dbReference type="Pfam" id="PF01602">
    <property type="entry name" value="Adaptin_N"/>
    <property type="match status" value="1"/>
</dbReference>
<evidence type="ECO:0000256" key="2">
    <source>
        <dbReference type="ARBA" id="ARBA00022448"/>
    </source>
</evidence>
<evidence type="ECO:0000256" key="3">
    <source>
        <dbReference type="ARBA" id="ARBA00022927"/>
    </source>
</evidence>
<dbReference type="GO" id="GO:0006886">
    <property type="term" value="P:intracellular protein transport"/>
    <property type="evidence" value="ECO:0007669"/>
    <property type="project" value="InterPro"/>
</dbReference>
<evidence type="ECO:0000259" key="7">
    <source>
        <dbReference type="Pfam" id="PF01602"/>
    </source>
</evidence>
<gene>
    <name evidence="8" type="ORF">POCTA_138.1.T0650132</name>
</gene>
<dbReference type="GO" id="GO:0012505">
    <property type="term" value="C:endomembrane system"/>
    <property type="evidence" value="ECO:0007669"/>
    <property type="project" value="UniProtKB-SubCell"/>
</dbReference>
<evidence type="ECO:0000256" key="5">
    <source>
        <dbReference type="PIRNR" id="PIRNR002291"/>
    </source>
</evidence>
<organism evidence="8 9">
    <name type="scientific">Paramecium octaurelia</name>
    <dbReference type="NCBI Taxonomy" id="43137"/>
    <lineage>
        <taxon>Eukaryota</taxon>
        <taxon>Sar</taxon>
        <taxon>Alveolata</taxon>
        <taxon>Ciliophora</taxon>
        <taxon>Intramacronucleata</taxon>
        <taxon>Oligohymenophorea</taxon>
        <taxon>Peniculida</taxon>
        <taxon>Parameciidae</taxon>
        <taxon>Paramecium</taxon>
    </lineage>
</organism>
<dbReference type="AlphaFoldDB" id="A0A8S1VEM4"/>
<keyword evidence="3 5" id="KW-0653">Protein transport</keyword>
<feature type="region of interest" description="Disordered" evidence="6">
    <location>
        <begin position="609"/>
        <end position="665"/>
    </location>
</feature>
<proteinExistence type="inferred from homology"/>
<comment type="subcellular location">
    <subcellularLocation>
        <location evidence="1">Endomembrane system</location>
    </subcellularLocation>
</comment>
<keyword evidence="4 5" id="KW-0472">Membrane</keyword>
<dbReference type="InterPro" id="IPR002553">
    <property type="entry name" value="Clathrin/coatomer_adapt-like_N"/>
</dbReference>
<evidence type="ECO:0000256" key="6">
    <source>
        <dbReference type="SAM" id="MobiDB-lite"/>
    </source>
</evidence>